<dbReference type="PANTHER" id="PTHR43119">
    <property type="entry name" value="ABC TRANSPORT PROTEIN ATP-BINDING COMPONENT-RELATED"/>
    <property type="match status" value="1"/>
</dbReference>
<dbReference type="PROSITE" id="PS00211">
    <property type="entry name" value="ABC_TRANSPORTER_1"/>
    <property type="match status" value="1"/>
</dbReference>
<keyword evidence="2 4" id="KW-0067">ATP-binding</keyword>
<gene>
    <name evidence="4" type="ORF">BOW51_02485</name>
</gene>
<dbReference type="SUPFAM" id="SSF52540">
    <property type="entry name" value="P-loop containing nucleoside triphosphate hydrolases"/>
    <property type="match status" value="1"/>
</dbReference>
<dbReference type="InterPro" id="IPR003439">
    <property type="entry name" value="ABC_transporter-like_ATP-bd"/>
</dbReference>
<dbReference type="Gene3D" id="3.40.50.300">
    <property type="entry name" value="P-loop containing nucleotide triphosphate hydrolases"/>
    <property type="match status" value="1"/>
</dbReference>
<dbReference type="EMBL" id="MPRJ01000010">
    <property type="protein sequence ID" value="OOZ37432.1"/>
    <property type="molecule type" value="Genomic_DNA"/>
</dbReference>
<dbReference type="GO" id="GO:0005524">
    <property type="term" value="F:ATP binding"/>
    <property type="evidence" value="ECO:0007669"/>
    <property type="project" value="UniProtKB-KW"/>
</dbReference>
<evidence type="ECO:0000259" key="3">
    <source>
        <dbReference type="PROSITE" id="PS50893"/>
    </source>
</evidence>
<evidence type="ECO:0000313" key="5">
    <source>
        <dbReference type="Proteomes" id="UP000190896"/>
    </source>
</evidence>
<evidence type="ECO:0000256" key="2">
    <source>
        <dbReference type="ARBA" id="ARBA00022840"/>
    </source>
</evidence>
<keyword evidence="1" id="KW-0547">Nucleotide-binding</keyword>
<dbReference type="PROSITE" id="PS50893">
    <property type="entry name" value="ABC_TRANSPORTER_2"/>
    <property type="match status" value="1"/>
</dbReference>
<organism evidence="4 5">
    <name type="scientific">Solemya velesiana gill symbiont</name>
    <dbReference type="NCBI Taxonomy" id="1918948"/>
    <lineage>
        <taxon>Bacteria</taxon>
        <taxon>Pseudomonadati</taxon>
        <taxon>Pseudomonadota</taxon>
        <taxon>Gammaproteobacteria</taxon>
        <taxon>sulfur-oxidizing symbionts</taxon>
    </lineage>
</organism>
<dbReference type="InterPro" id="IPR027417">
    <property type="entry name" value="P-loop_NTPase"/>
</dbReference>
<name>A0A1T2KX78_9GAMM</name>
<keyword evidence="5" id="KW-1185">Reference proteome</keyword>
<feature type="domain" description="ABC transporter" evidence="3">
    <location>
        <begin position="1"/>
        <end position="200"/>
    </location>
</feature>
<dbReference type="AlphaFoldDB" id="A0A1T2KX78"/>
<evidence type="ECO:0000313" key="4">
    <source>
        <dbReference type="EMBL" id="OOZ37432.1"/>
    </source>
</evidence>
<dbReference type="Pfam" id="PF00005">
    <property type="entry name" value="ABC_tran"/>
    <property type="match status" value="1"/>
</dbReference>
<dbReference type="CDD" id="cd00267">
    <property type="entry name" value="ABC_ATPase"/>
    <property type="match status" value="1"/>
</dbReference>
<dbReference type="RefSeq" id="WP_078485948.1">
    <property type="nucleotide sequence ID" value="NZ_MPRJ01000010.1"/>
</dbReference>
<dbReference type="OrthoDB" id="4408248at2"/>
<dbReference type="PANTHER" id="PTHR43119:SF1">
    <property type="entry name" value="ABC TRANSPORTER DOMAIN-CONTAINING PROTEIN"/>
    <property type="match status" value="1"/>
</dbReference>
<comment type="caution">
    <text evidence="4">The sequence shown here is derived from an EMBL/GenBank/DDBJ whole genome shotgun (WGS) entry which is preliminary data.</text>
</comment>
<reference evidence="4 5" key="1">
    <citation type="submission" date="2016-11" db="EMBL/GenBank/DDBJ databases">
        <title>Mixed transmission modes and dynamic genome evolution in an obligate animal-bacterial symbiosis.</title>
        <authorList>
            <person name="Russell S.L."/>
            <person name="Corbett-Detig R.B."/>
            <person name="Cavanaugh C.M."/>
        </authorList>
    </citation>
    <scope>NUCLEOTIDE SEQUENCE [LARGE SCALE GENOMIC DNA]</scope>
    <source>
        <strain evidence="4">Se-Cadez</strain>
    </source>
</reference>
<accession>A0A1T2KX78</accession>
<dbReference type="InterPro" id="IPR017871">
    <property type="entry name" value="ABC_transporter-like_CS"/>
</dbReference>
<proteinExistence type="predicted"/>
<dbReference type="GO" id="GO:0016887">
    <property type="term" value="F:ATP hydrolysis activity"/>
    <property type="evidence" value="ECO:0007669"/>
    <property type="project" value="InterPro"/>
</dbReference>
<sequence>MGGLELHQFKSPGLSAIDLTLSPGECVSLTGPSGCGKTRLLRAIADLDPNEGTATLDEIPRSEIPPTDWRSQVGYLPTESHWWASRVGHHFPDGEEKAFTTLGFSMECLEWEVTRLSSGERQRLALVRLLAHSPRILLLDEPTANLDQENISRVESLISQFIEEQGAAVLWVSHDPAQRKRVAQRHMKIENGKLETEAWN</sequence>
<evidence type="ECO:0000256" key="1">
    <source>
        <dbReference type="ARBA" id="ARBA00022741"/>
    </source>
</evidence>
<dbReference type="InterPro" id="IPR003593">
    <property type="entry name" value="AAA+_ATPase"/>
</dbReference>
<dbReference type="SMART" id="SM00382">
    <property type="entry name" value="AAA"/>
    <property type="match status" value="1"/>
</dbReference>
<dbReference type="Proteomes" id="UP000190896">
    <property type="component" value="Unassembled WGS sequence"/>
</dbReference>
<protein>
    <submittedName>
        <fullName evidence="4">ATP-binding protein</fullName>
    </submittedName>
</protein>